<keyword evidence="2" id="KW-0813">Transport</keyword>
<dbReference type="PROSITE" id="PS50893">
    <property type="entry name" value="ABC_TRANSPORTER_2"/>
    <property type="match status" value="1"/>
</dbReference>
<name>A0A916W7X9_9HYPH</name>
<dbReference type="Pfam" id="PF00005">
    <property type="entry name" value="ABC_tran"/>
    <property type="match status" value="1"/>
</dbReference>
<protein>
    <submittedName>
        <fullName evidence="6">ABC transporter ATP-binding protein</fullName>
    </submittedName>
</protein>
<dbReference type="Gene3D" id="3.40.50.300">
    <property type="entry name" value="P-loop containing nucleotide triphosphate hydrolases"/>
    <property type="match status" value="1"/>
</dbReference>
<evidence type="ECO:0000313" key="6">
    <source>
        <dbReference type="EMBL" id="GGA75491.1"/>
    </source>
</evidence>
<evidence type="ECO:0000256" key="1">
    <source>
        <dbReference type="ARBA" id="ARBA00005417"/>
    </source>
</evidence>
<evidence type="ECO:0000259" key="5">
    <source>
        <dbReference type="PROSITE" id="PS50893"/>
    </source>
</evidence>
<dbReference type="CDD" id="cd03293">
    <property type="entry name" value="ABC_NrtD_SsuB_transporters"/>
    <property type="match status" value="1"/>
</dbReference>
<dbReference type="PROSITE" id="PS00211">
    <property type="entry name" value="ABC_TRANSPORTER_1"/>
    <property type="match status" value="1"/>
</dbReference>
<proteinExistence type="inferred from homology"/>
<evidence type="ECO:0000256" key="4">
    <source>
        <dbReference type="ARBA" id="ARBA00022840"/>
    </source>
</evidence>
<comment type="caution">
    <text evidence="6">The sequence shown here is derived from an EMBL/GenBank/DDBJ whole genome shotgun (WGS) entry which is preliminary data.</text>
</comment>
<feature type="domain" description="ABC transporter" evidence="5">
    <location>
        <begin position="16"/>
        <end position="252"/>
    </location>
</feature>
<sequence>MNYHIREPKVPTMSQISLTDIHKQFPGRGKKGGWKALDGVSLEIAAGEIVGLLGPSGCGKSTLLNIVAGLDTTFEGKFSIQGKSLTEQIGAGFRIAYVFQEARLMPWRTLRQNIEFVLEAADFARTEWPGRIDKVLSLVELSKFADFYPLQLSGGMQQRASIARAFAIEPDILLMDEPFSALDELTARRLRESLLHIWSAFRSTILFVSHNAFESTYLGDRVYIMSPGPGGRIKEQINLTHIPRPRSYEDSALFEQSKRVVESLRRHMGELVE</sequence>
<dbReference type="Proteomes" id="UP000636264">
    <property type="component" value="Unassembled WGS sequence"/>
</dbReference>
<dbReference type="InterPro" id="IPR003593">
    <property type="entry name" value="AAA+_ATPase"/>
</dbReference>
<dbReference type="EMBL" id="BMIF01000010">
    <property type="protein sequence ID" value="GGA75491.1"/>
    <property type="molecule type" value="Genomic_DNA"/>
</dbReference>
<evidence type="ECO:0000256" key="2">
    <source>
        <dbReference type="ARBA" id="ARBA00022448"/>
    </source>
</evidence>
<evidence type="ECO:0000256" key="3">
    <source>
        <dbReference type="ARBA" id="ARBA00022741"/>
    </source>
</evidence>
<dbReference type="InterPro" id="IPR027417">
    <property type="entry name" value="P-loop_NTPase"/>
</dbReference>
<dbReference type="AlphaFoldDB" id="A0A916W7X9"/>
<dbReference type="GO" id="GO:0005524">
    <property type="term" value="F:ATP binding"/>
    <property type="evidence" value="ECO:0007669"/>
    <property type="project" value="UniProtKB-KW"/>
</dbReference>
<organism evidence="6 7">
    <name type="scientific">Nitratireductor aestuarii</name>
    <dbReference type="NCBI Taxonomy" id="1735103"/>
    <lineage>
        <taxon>Bacteria</taxon>
        <taxon>Pseudomonadati</taxon>
        <taxon>Pseudomonadota</taxon>
        <taxon>Alphaproteobacteria</taxon>
        <taxon>Hyphomicrobiales</taxon>
        <taxon>Phyllobacteriaceae</taxon>
        <taxon>Nitratireductor</taxon>
    </lineage>
</organism>
<reference evidence="6" key="1">
    <citation type="journal article" date="2014" name="Int. J. Syst. Evol. Microbiol.">
        <title>Complete genome sequence of Corynebacterium casei LMG S-19264T (=DSM 44701T), isolated from a smear-ripened cheese.</title>
        <authorList>
            <consortium name="US DOE Joint Genome Institute (JGI-PGF)"/>
            <person name="Walter F."/>
            <person name="Albersmeier A."/>
            <person name="Kalinowski J."/>
            <person name="Ruckert C."/>
        </authorList>
    </citation>
    <scope>NUCLEOTIDE SEQUENCE</scope>
    <source>
        <strain evidence="6">CGMCC 1.15320</strain>
    </source>
</reference>
<accession>A0A916W7X9</accession>
<evidence type="ECO:0000313" key="7">
    <source>
        <dbReference type="Proteomes" id="UP000636264"/>
    </source>
</evidence>
<dbReference type="InterPro" id="IPR050166">
    <property type="entry name" value="ABC_transporter_ATP-bind"/>
</dbReference>
<gene>
    <name evidence="6" type="ORF">GCM10011385_31930</name>
</gene>
<dbReference type="PANTHER" id="PTHR42788:SF13">
    <property type="entry name" value="ALIPHATIC SULFONATES IMPORT ATP-BINDING PROTEIN SSUB"/>
    <property type="match status" value="1"/>
</dbReference>
<dbReference type="PANTHER" id="PTHR42788">
    <property type="entry name" value="TAURINE IMPORT ATP-BINDING PROTEIN-RELATED"/>
    <property type="match status" value="1"/>
</dbReference>
<dbReference type="GO" id="GO:0016887">
    <property type="term" value="F:ATP hydrolysis activity"/>
    <property type="evidence" value="ECO:0007669"/>
    <property type="project" value="InterPro"/>
</dbReference>
<dbReference type="RefSeq" id="WP_188722096.1">
    <property type="nucleotide sequence ID" value="NZ_BMIF01000010.1"/>
</dbReference>
<dbReference type="InterPro" id="IPR003439">
    <property type="entry name" value="ABC_transporter-like_ATP-bd"/>
</dbReference>
<dbReference type="SMART" id="SM00382">
    <property type="entry name" value="AAA"/>
    <property type="match status" value="1"/>
</dbReference>
<reference evidence="6" key="2">
    <citation type="submission" date="2020-09" db="EMBL/GenBank/DDBJ databases">
        <authorList>
            <person name="Sun Q."/>
            <person name="Zhou Y."/>
        </authorList>
    </citation>
    <scope>NUCLEOTIDE SEQUENCE</scope>
    <source>
        <strain evidence="6">CGMCC 1.15320</strain>
    </source>
</reference>
<dbReference type="SUPFAM" id="SSF52540">
    <property type="entry name" value="P-loop containing nucleoside triphosphate hydrolases"/>
    <property type="match status" value="1"/>
</dbReference>
<keyword evidence="4 6" id="KW-0067">ATP-binding</keyword>
<comment type="similarity">
    <text evidence="1">Belongs to the ABC transporter superfamily.</text>
</comment>
<keyword evidence="3" id="KW-0547">Nucleotide-binding</keyword>
<dbReference type="InterPro" id="IPR017871">
    <property type="entry name" value="ABC_transporter-like_CS"/>
</dbReference>
<keyword evidence="7" id="KW-1185">Reference proteome</keyword>